<feature type="region of interest" description="Disordered" evidence="1">
    <location>
        <begin position="90"/>
        <end position="109"/>
    </location>
</feature>
<dbReference type="InterPro" id="IPR003599">
    <property type="entry name" value="Ig_sub"/>
</dbReference>
<proteinExistence type="predicted"/>
<dbReference type="FunFam" id="3.40.50.1460:FF:000004">
    <property type="entry name" value="Mucosa-associated lymphoid tissue lymphoma translocation protein 1"/>
    <property type="match status" value="1"/>
</dbReference>
<feature type="domain" description="Caspase family p20" evidence="2">
    <location>
        <begin position="431"/>
        <end position="558"/>
    </location>
</feature>
<dbReference type="Proteomes" id="UP000694400">
    <property type="component" value="Chromosome 28"/>
</dbReference>
<reference evidence="4" key="3">
    <citation type="submission" date="2025-09" db="UniProtKB">
        <authorList>
            <consortium name="Ensembl"/>
        </authorList>
    </citation>
    <scope>IDENTIFICATION</scope>
</reference>
<reference evidence="4" key="1">
    <citation type="submission" date="2019-08" db="EMBL/GenBank/DDBJ databases">
        <title>Three high-quality genomes provides insights into domestication of ducks.</title>
        <authorList>
            <person name="Hou Z.C."/>
            <person name="Zhu F."/>
            <person name="Yin Z.T."/>
            <person name="Zhang F."/>
        </authorList>
    </citation>
    <scope>NUCLEOTIDE SEQUENCE [LARGE SCALE GENOMIC DNA]</scope>
</reference>
<dbReference type="Gene3D" id="3.40.50.1460">
    <property type="match status" value="1"/>
</dbReference>
<dbReference type="InterPro" id="IPR029030">
    <property type="entry name" value="Caspase-like_dom_sf"/>
</dbReference>
<dbReference type="InterPro" id="IPR003598">
    <property type="entry name" value="Ig_sub2"/>
</dbReference>
<feature type="domain" description="Ig-like" evidence="3">
    <location>
        <begin position="219"/>
        <end position="286"/>
    </location>
</feature>
<reference evidence="4" key="2">
    <citation type="submission" date="2025-08" db="UniProtKB">
        <authorList>
            <consortium name="Ensembl"/>
        </authorList>
    </citation>
    <scope>IDENTIFICATION</scope>
</reference>
<evidence type="ECO:0000313" key="5">
    <source>
        <dbReference type="Proteomes" id="UP000694400"/>
    </source>
</evidence>
<dbReference type="Ensembl" id="ENSAPLT00020011006.1">
    <property type="protein sequence ID" value="ENSAPLP00020010223.1"/>
    <property type="gene ID" value="ENSAPLG00020007504.1"/>
</dbReference>
<dbReference type="InterPro" id="IPR007110">
    <property type="entry name" value="Ig-like_dom"/>
</dbReference>
<dbReference type="PROSITE" id="PS50208">
    <property type="entry name" value="CASPASE_P20"/>
    <property type="match status" value="1"/>
</dbReference>
<dbReference type="PROSITE" id="PS50835">
    <property type="entry name" value="IG_LIKE"/>
    <property type="match status" value="2"/>
</dbReference>
<dbReference type="Pfam" id="PF18703">
    <property type="entry name" value="MALT1_Ig"/>
    <property type="match status" value="1"/>
</dbReference>
<dbReference type="Gene3D" id="2.60.40.10">
    <property type="entry name" value="Immunoglobulins"/>
    <property type="match status" value="2"/>
</dbReference>
<dbReference type="SMART" id="SM00409">
    <property type="entry name" value="IG"/>
    <property type="match status" value="2"/>
</dbReference>
<feature type="domain" description="Ig-like" evidence="3">
    <location>
        <begin position="315"/>
        <end position="400"/>
    </location>
</feature>
<dbReference type="SMART" id="SM00408">
    <property type="entry name" value="IGc2"/>
    <property type="match status" value="1"/>
</dbReference>
<accession>A0A8B9SRF8</accession>
<evidence type="ECO:0000256" key="1">
    <source>
        <dbReference type="SAM" id="MobiDB-lite"/>
    </source>
</evidence>
<evidence type="ECO:0000313" key="4">
    <source>
        <dbReference type="Ensembl" id="ENSAPLP00020010223.1"/>
    </source>
</evidence>
<dbReference type="SUPFAM" id="SSF52129">
    <property type="entry name" value="Caspase-like"/>
    <property type="match status" value="1"/>
</dbReference>
<dbReference type="InterPro" id="IPR013783">
    <property type="entry name" value="Ig-like_fold"/>
</dbReference>
<sequence length="1022" mass="110979">MCPQPGGVQHLPAAAVLPVWCRRGRTGSGACCHPGIGPCPAPHSCDAHAVQHRKRWRKAEVPCRGAGGGAFVFNLHFLCVGLGARRARADGSRQAPPAGAAPRLGPGRARGDRMGDWSLPISSLGEEVVARLCELLDNASRGWRKLAEVAGAEKRFKCSEEELEVCSLKVLEPRGSPTQCLLQLLAERDCSLKYLLGCLDRMGHTQACQVLSSAVHDMIRITVQPQSQVVAEGARVSLTCWATGPPGLAYQWFCGKQEVPGATAPELVIDTAAPPGPPRWFICRVNCGAAFAFSRWAHVQVERSSSPSSASDYCPTMAGLQILRQPQPCCLAEGDTLLLECRAIGNPPPQYQWFRNRRPVEGARAPQLQVQLVTTAERGSYSCRVFNLFHEVWSQEVDVEIGPRLFTSGGSWQDGDRAPPEPGSPDQLYATDKVALLIGNMHYLHHKHLRAPMVDVHALSSLLRQLDFKVVSLLDLGKDEMQMAVNEFLLLLDKGVYGLLYYAGHGYENFGNSFMVPIDAPSSYTSAHCLCVQRVLRCMQQRHTGLNIFLLDMCRKRNLNDDTIPQVGALQVTANIVFGYATCADAEAYELSQGELSNGVFVSFLKRWLLDDEKITVLLDKVAEDMGTLEITRGRQALELRSNLSERRALTDPIRAPGRDETSARNLQWAKAHVLPESRHLHFSCGITVQLGFAAEFSNIMIIYTRILAAPRDITECVAKLTDIPEELDVDLKCTNRESPEEVGSPLSPSWSPGCPSCCLYSRLCGLQKLRQELAFTVCLQYRYRGMDDFVEERRAVSVGKPLIAKLNLHLGPTAASQPPSQSSLSPLSSSPPGELGGGGGLLGKHPRGEPEPQGARLTQPVGGQRGPRSTPRAPSGLEGTEWMGTELGAEGLSPVLPCTRDVGLAAWHRGGGAAQVQGTAPCPGQGQPHGWHIATPQLYRECQPQPHGTAGPTSRTRPHIPCRATATPRDRTLSLAWQCHPCPPPRAVPAPGLPVAVPTWRGGGIAPCSCGARRGWRQGAQ</sequence>
<dbReference type="Gene3D" id="2.60.40.3360">
    <property type="match status" value="1"/>
</dbReference>
<dbReference type="InterPro" id="IPR052039">
    <property type="entry name" value="Caspase-related_regulators"/>
</dbReference>
<dbReference type="PANTHER" id="PTHR22576:SF27">
    <property type="entry name" value="PARACASPASE 2"/>
    <property type="match status" value="1"/>
</dbReference>
<evidence type="ECO:0008006" key="6">
    <source>
        <dbReference type="Google" id="ProtNLM"/>
    </source>
</evidence>
<dbReference type="Pfam" id="PF13927">
    <property type="entry name" value="Ig_3"/>
    <property type="match status" value="1"/>
</dbReference>
<dbReference type="GO" id="GO:0004197">
    <property type="term" value="F:cysteine-type endopeptidase activity"/>
    <property type="evidence" value="ECO:0007669"/>
    <property type="project" value="InterPro"/>
</dbReference>
<dbReference type="InterPro" id="IPR011600">
    <property type="entry name" value="Pept_C14_caspase"/>
</dbReference>
<dbReference type="GO" id="GO:0006508">
    <property type="term" value="P:proteolysis"/>
    <property type="evidence" value="ECO:0007669"/>
    <property type="project" value="InterPro"/>
</dbReference>
<dbReference type="InterPro" id="IPR033540">
    <property type="entry name" value="MALT1_IG-like_dom_sf"/>
</dbReference>
<dbReference type="SUPFAM" id="SSF48726">
    <property type="entry name" value="Immunoglobulin"/>
    <property type="match status" value="2"/>
</dbReference>
<feature type="compositionally biased region" description="Low complexity" evidence="1">
    <location>
        <begin position="92"/>
        <end position="107"/>
    </location>
</feature>
<dbReference type="InterPro" id="IPR036179">
    <property type="entry name" value="Ig-like_dom_sf"/>
</dbReference>
<dbReference type="SUPFAM" id="SSF47986">
    <property type="entry name" value="DEATH domain"/>
    <property type="match status" value="1"/>
</dbReference>
<dbReference type="InterPro" id="IPR001309">
    <property type="entry name" value="Pept_C14_p20"/>
</dbReference>
<dbReference type="InterPro" id="IPR011029">
    <property type="entry name" value="DEATH-like_dom_sf"/>
</dbReference>
<dbReference type="PANTHER" id="PTHR22576">
    <property type="entry name" value="MUCOSA ASSOCIATED LYMPHOID TISSUE LYMPHOMA TRANSLOCATION PROTEIN 1/PARACASPASE"/>
    <property type="match status" value="1"/>
</dbReference>
<protein>
    <recommendedName>
        <fullName evidence="6">Mucosa-associated lymphoid tissue lymphoma translocation protein 1</fullName>
    </recommendedName>
</protein>
<dbReference type="AlphaFoldDB" id="A0A8B9SRF8"/>
<dbReference type="Gene3D" id="1.10.533.10">
    <property type="entry name" value="Death Domain, Fas"/>
    <property type="match status" value="1"/>
</dbReference>
<dbReference type="InterPro" id="IPR037940">
    <property type="entry name" value="MALT1_Death"/>
</dbReference>
<dbReference type="CDD" id="cd08783">
    <property type="entry name" value="Death_MALT1"/>
    <property type="match status" value="1"/>
</dbReference>
<evidence type="ECO:0000259" key="3">
    <source>
        <dbReference type="PROSITE" id="PS50835"/>
    </source>
</evidence>
<feature type="compositionally biased region" description="Low complexity" evidence="1">
    <location>
        <begin position="817"/>
        <end position="834"/>
    </location>
</feature>
<name>A0A8B9SRF8_ANAPL</name>
<feature type="region of interest" description="Disordered" evidence="1">
    <location>
        <begin position="812"/>
        <end position="881"/>
    </location>
</feature>
<dbReference type="Pfam" id="PF00656">
    <property type="entry name" value="Peptidase_C14"/>
    <property type="match status" value="1"/>
</dbReference>
<dbReference type="InterPro" id="IPR041077">
    <property type="entry name" value="MALT1_Ig"/>
</dbReference>
<dbReference type="CDD" id="cd00096">
    <property type="entry name" value="Ig"/>
    <property type="match status" value="1"/>
</dbReference>
<evidence type="ECO:0000259" key="2">
    <source>
        <dbReference type="PROSITE" id="PS50208"/>
    </source>
</evidence>
<organism evidence="4 5">
    <name type="scientific">Anas platyrhynchos</name>
    <name type="common">Mallard</name>
    <name type="synonym">Anas boschas</name>
    <dbReference type="NCBI Taxonomy" id="8839"/>
    <lineage>
        <taxon>Eukaryota</taxon>
        <taxon>Metazoa</taxon>
        <taxon>Chordata</taxon>
        <taxon>Craniata</taxon>
        <taxon>Vertebrata</taxon>
        <taxon>Euteleostomi</taxon>
        <taxon>Archelosauria</taxon>
        <taxon>Archosauria</taxon>
        <taxon>Dinosauria</taxon>
        <taxon>Saurischia</taxon>
        <taxon>Theropoda</taxon>
        <taxon>Coelurosauria</taxon>
        <taxon>Aves</taxon>
        <taxon>Neognathae</taxon>
        <taxon>Galloanserae</taxon>
        <taxon>Anseriformes</taxon>
        <taxon>Anatidae</taxon>
        <taxon>Anatinae</taxon>
        <taxon>Anas</taxon>
    </lineage>
</organism>